<dbReference type="Proteomes" id="UP000655366">
    <property type="component" value="Unassembled WGS sequence"/>
</dbReference>
<dbReference type="EMBL" id="JADNYM010000009">
    <property type="protein sequence ID" value="MBG0739438.1"/>
    <property type="molecule type" value="Genomic_DNA"/>
</dbReference>
<name>A0A931G517_9MICC</name>
<reference evidence="1 2" key="1">
    <citation type="submission" date="2020-11" db="EMBL/GenBank/DDBJ databases">
        <title>Arthrobacter antarcticus sp. nov., isolated from Antarctic Soil.</title>
        <authorList>
            <person name="Li J."/>
        </authorList>
    </citation>
    <scope>NUCLEOTIDE SEQUENCE [LARGE SCALE GENOMIC DNA]</scope>
    <source>
        <strain evidence="1 2">Z1-20</strain>
    </source>
</reference>
<sequence length="190" mass="20649">MRWDSLFHDLENQLAAARLLELETDVAELVRMEESAISLADRIRGAVDSPVSVVLNGYVRFSGTVSYVGQEWLLLVEAQRSVLIPLRHLTRISGLPKGVLKPVSRVPHTLAAGLRALARERVPVRIYLVGAEIGENSSPVTGVLDRVGSDFLELAVLSDGEARRESSVRARTGIPFAAIVAISSRAQTSI</sequence>
<protein>
    <submittedName>
        <fullName evidence="1">Uncharacterized protein</fullName>
    </submittedName>
</protein>
<evidence type="ECO:0000313" key="1">
    <source>
        <dbReference type="EMBL" id="MBG0739438.1"/>
    </source>
</evidence>
<comment type="caution">
    <text evidence="1">The sequence shown here is derived from an EMBL/GenBank/DDBJ whole genome shotgun (WGS) entry which is preliminary data.</text>
</comment>
<accession>A0A931G517</accession>
<gene>
    <name evidence="1" type="ORF">IV500_08560</name>
</gene>
<organism evidence="1 2">
    <name type="scientific">Arthrobacter terrae</name>
    <dbReference type="NCBI Taxonomy" id="2935737"/>
    <lineage>
        <taxon>Bacteria</taxon>
        <taxon>Bacillati</taxon>
        <taxon>Actinomycetota</taxon>
        <taxon>Actinomycetes</taxon>
        <taxon>Micrococcales</taxon>
        <taxon>Micrococcaceae</taxon>
        <taxon>Arthrobacter</taxon>
    </lineage>
</organism>
<proteinExistence type="predicted"/>
<dbReference type="AlphaFoldDB" id="A0A931G517"/>
<dbReference type="RefSeq" id="WP_196396383.1">
    <property type="nucleotide sequence ID" value="NZ_JADNYM010000009.1"/>
</dbReference>
<keyword evidence="2" id="KW-1185">Reference proteome</keyword>
<evidence type="ECO:0000313" key="2">
    <source>
        <dbReference type="Proteomes" id="UP000655366"/>
    </source>
</evidence>